<evidence type="ECO:0000313" key="3">
    <source>
        <dbReference type="Proteomes" id="UP000807769"/>
    </source>
</evidence>
<dbReference type="OrthoDB" id="2662732at2759"/>
<proteinExistence type="predicted"/>
<dbReference type="RefSeq" id="XP_041190146.1">
    <property type="nucleotide sequence ID" value="XM_041333172.1"/>
</dbReference>
<dbReference type="GeneID" id="64627189"/>
<dbReference type="AlphaFoldDB" id="A0A9P7JAG8"/>
<gene>
    <name evidence="2" type="ORF">BJ212DRAFT_1301769</name>
</gene>
<feature type="region of interest" description="Disordered" evidence="1">
    <location>
        <begin position="142"/>
        <end position="164"/>
    </location>
</feature>
<evidence type="ECO:0000256" key="1">
    <source>
        <dbReference type="SAM" id="MobiDB-lite"/>
    </source>
</evidence>
<comment type="caution">
    <text evidence="2">The sequence shown here is derived from an EMBL/GenBank/DDBJ whole genome shotgun (WGS) entry which is preliminary data.</text>
</comment>
<sequence length="282" mass="30932">MIPKTDDQPLGKDKSDIYSVLARLIFANHLKYGNTYHQNPEKFCDSVANHIMRYKLKTSLTSTGTGVLPSDGYANLLAKINSEWKWFSDLDAIWHSNPTFTVASHSSRPGVDHAAPPHNNPPINPHLLQPASSLAPIFHNGQPGLPPAPPPGFPPALPPGFPTHPPQVHLYGLPNNNNNNMIPDNDYSAGTFSAPPAQDHQQDDNMLLNSLPKVAGKKQHNVALPSPSPSPPPEPPHPFSMPEKFPTSFYDTAFQSQGALQSFVDVMQYLNPLIHNLQHNVI</sequence>
<feature type="region of interest" description="Disordered" evidence="1">
    <location>
        <begin position="218"/>
        <end position="244"/>
    </location>
</feature>
<keyword evidence="3" id="KW-1185">Reference proteome</keyword>
<feature type="region of interest" description="Disordered" evidence="1">
    <location>
        <begin position="176"/>
        <end position="203"/>
    </location>
</feature>
<organism evidence="2 3">
    <name type="scientific">Suillus subaureus</name>
    <dbReference type="NCBI Taxonomy" id="48587"/>
    <lineage>
        <taxon>Eukaryota</taxon>
        <taxon>Fungi</taxon>
        <taxon>Dikarya</taxon>
        <taxon>Basidiomycota</taxon>
        <taxon>Agaricomycotina</taxon>
        <taxon>Agaricomycetes</taxon>
        <taxon>Agaricomycetidae</taxon>
        <taxon>Boletales</taxon>
        <taxon>Suillineae</taxon>
        <taxon>Suillaceae</taxon>
        <taxon>Suillus</taxon>
    </lineage>
</organism>
<protein>
    <submittedName>
        <fullName evidence="2">Uncharacterized protein</fullName>
    </submittedName>
</protein>
<feature type="compositionally biased region" description="Pro residues" evidence="1">
    <location>
        <begin position="226"/>
        <end position="239"/>
    </location>
</feature>
<accession>A0A9P7JAG8</accession>
<evidence type="ECO:0000313" key="2">
    <source>
        <dbReference type="EMBL" id="KAG1811725.1"/>
    </source>
</evidence>
<feature type="compositionally biased region" description="Pro residues" evidence="1">
    <location>
        <begin position="144"/>
        <end position="164"/>
    </location>
</feature>
<name>A0A9P7JAG8_9AGAM</name>
<dbReference type="Proteomes" id="UP000807769">
    <property type="component" value="Unassembled WGS sequence"/>
</dbReference>
<dbReference type="EMBL" id="JABBWG010000028">
    <property type="protein sequence ID" value="KAG1811725.1"/>
    <property type="molecule type" value="Genomic_DNA"/>
</dbReference>
<reference evidence="2" key="1">
    <citation type="journal article" date="2020" name="New Phytol.">
        <title>Comparative genomics reveals dynamic genome evolution in host specialist ectomycorrhizal fungi.</title>
        <authorList>
            <person name="Lofgren L.A."/>
            <person name="Nguyen N.H."/>
            <person name="Vilgalys R."/>
            <person name="Ruytinx J."/>
            <person name="Liao H.L."/>
            <person name="Branco S."/>
            <person name="Kuo A."/>
            <person name="LaButti K."/>
            <person name="Lipzen A."/>
            <person name="Andreopoulos W."/>
            <person name="Pangilinan J."/>
            <person name="Riley R."/>
            <person name="Hundley H."/>
            <person name="Na H."/>
            <person name="Barry K."/>
            <person name="Grigoriev I.V."/>
            <person name="Stajich J.E."/>
            <person name="Kennedy P.G."/>
        </authorList>
    </citation>
    <scope>NUCLEOTIDE SEQUENCE</scope>
    <source>
        <strain evidence="2">MN1</strain>
    </source>
</reference>